<gene>
    <name evidence="6" type="ORF">K6K41_07265</name>
</gene>
<dbReference type="Proteomes" id="UP000825701">
    <property type="component" value="Chromosome"/>
</dbReference>
<organism evidence="6 7">
    <name type="scientific">Chenggangzhangella methanolivorans</name>
    <dbReference type="NCBI Taxonomy" id="1437009"/>
    <lineage>
        <taxon>Bacteria</taxon>
        <taxon>Pseudomonadati</taxon>
        <taxon>Pseudomonadota</taxon>
        <taxon>Alphaproteobacteria</taxon>
        <taxon>Hyphomicrobiales</taxon>
        <taxon>Methylopilaceae</taxon>
        <taxon>Chenggangzhangella</taxon>
    </lineage>
</organism>
<dbReference type="PROSITE" id="PS50931">
    <property type="entry name" value="HTH_LYSR"/>
    <property type="match status" value="1"/>
</dbReference>
<dbReference type="AlphaFoldDB" id="A0A9E6UNM7"/>
<dbReference type="Pfam" id="PF03466">
    <property type="entry name" value="LysR_substrate"/>
    <property type="match status" value="1"/>
</dbReference>
<dbReference type="GO" id="GO:0003677">
    <property type="term" value="F:DNA binding"/>
    <property type="evidence" value="ECO:0007669"/>
    <property type="project" value="UniProtKB-KW"/>
</dbReference>
<dbReference type="CDD" id="cd08422">
    <property type="entry name" value="PBP2_CrgA_like"/>
    <property type="match status" value="1"/>
</dbReference>
<keyword evidence="4" id="KW-0804">Transcription</keyword>
<dbReference type="PRINTS" id="PR00039">
    <property type="entry name" value="HTHLYSR"/>
</dbReference>
<keyword evidence="2" id="KW-0805">Transcription regulation</keyword>
<evidence type="ECO:0000256" key="2">
    <source>
        <dbReference type="ARBA" id="ARBA00023015"/>
    </source>
</evidence>
<feature type="domain" description="HTH lysR-type" evidence="5">
    <location>
        <begin position="16"/>
        <end position="66"/>
    </location>
</feature>
<dbReference type="PANTHER" id="PTHR30537">
    <property type="entry name" value="HTH-TYPE TRANSCRIPTIONAL REGULATOR"/>
    <property type="match status" value="1"/>
</dbReference>
<reference evidence="6" key="1">
    <citation type="submission" date="2021-08" db="EMBL/GenBank/DDBJ databases">
        <authorList>
            <person name="Zhang H."/>
            <person name="Xu M."/>
            <person name="Yu Z."/>
            <person name="Yang L."/>
            <person name="Cai Y."/>
        </authorList>
    </citation>
    <scope>NUCLEOTIDE SEQUENCE</scope>
    <source>
        <strain evidence="6">CHL1</strain>
    </source>
</reference>
<keyword evidence="7" id="KW-1185">Reference proteome</keyword>
<evidence type="ECO:0000256" key="4">
    <source>
        <dbReference type="ARBA" id="ARBA00023163"/>
    </source>
</evidence>
<dbReference type="Gene3D" id="3.40.190.290">
    <property type="match status" value="1"/>
</dbReference>
<name>A0A9E6UNM7_9HYPH</name>
<dbReference type="SUPFAM" id="SSF46785">
    <property type="entry name" value="Winged helix' DNA-binding domain"/>
    <property type="match status" value="1"/>
</dbReference>
<dbReference type="EMBL" id="CP081869">
    <property type="protein sequence ID" value="QZO01291.1"/>
    <property type="molecule type" value="Genomic_DNA"/>
</dbReference>
<dbReference type="KEGG" id="cmet:K6K41_07265"/>
<dbReference type="RefSeq" id="WP_261404543.1">
    <property type="nucleotide sequence ID" value="NZ_CP081869.1"/>
</dbReference>
<dbReference type="PANTHER" id="PTHR30537:SF5">
    <property type="entry name" value="HTH-TYPE TRANSCRIPTIONAL ACTIVATOR TTDR-RELATED"/>
    <property type="match status" value="1"/>
</dbReference>
<dbReference type="SUPFAM" id="SSF53850">
    <property type="entry name" value="Periplasmic binding protein-like II"/>
    <property type="match status" value="1"/>
</dbReference>
<dbReference type="InterPro" id="IPR036388">
    <property type="entry name" value="WH-like_DNA-bd_sf"/>
</dbReference>
<evidence type="ECO:0000256" key="3">
    <source>
        <dbReference type="ARBA" id="ARBA00023125"/>
    </source>
</evidence>
<accession>A0A9E6UNM7</accession>
<dbReference type="Pfam" id="PF00126">
    <property type="entry name" value="HTH_1"/>
    <property type="match status" value="1"/>
</dbReference>
<protein>
    <submittedName>
        <fullName evidence="6">LysR family transcriptional regulator</fullName>
    </submittedName>
</protein>
<evidence type="ECO:0000313" key="7">
    <source>
        <dbReference type="Proteomes" id="UP000825701"/>
    </source>
</evidence>
<dbReference type="InterPro" id="IPR000847">
    <property type="entry name" value="LysR_HTH_N"/>
</dbReference>
<proteinExistence type="inferred from homology"/>
<dbReference type="InterPro" id="IPR058163">
    <property type="entry name" value="LysR-type_TF_proteobact-type"/>
</dbReference>
<dbReference type="GO" id="GO:0003700">
    <property type="term" value="F:DNA-binding transcription factor activity"/>
    <property type="evidence" value="ECO:0007669"/>
    <property type="project" value="InterPro"/>
</dbReference>
<sequence>MTKQTFDSRLLSGVGVLSAVVRAGNFMRAAQALGLTQPAVSRAVSRLEQRVGVRIFHRTSRAVTLTDEGRRFYEAVAPLLAGIEAAAFDARETTSAVTGLLRVNADRIFAQHVLTPALEPFLAAHPELDVEIVVQERLGDLVADGFDLAFRFGDAQASPLICRRLMDVAVVTCASPAYLERRGAPGEPRDLETGHDCVLMRNPATGRPFDWEFVRAGETVPISVTGRVTVNDAGSLMGACLGGLCVGQPLEIYAQPHLAEGRLVRLLPDWADETFPVHVYHHEPKFAPEWARAFLRYVEALPIVAGGAPPVERLRP</sequence>
<dbReference type="InterPro" id="IPR005119">
    <property type="entry name" value="LysR_subst-bd"/>
</dbReference>
<evidence type="ECO:0000256" key="1">
    <source>
        <dbReference type="ARBA" id="ARBA00009437"/>
    </source>
</evidence>
<comment type="similarity">
    <text evidence="1">Belongs to the LysR transcriptional regulatory family.</text>
</comment>
<dbReference type="Gene3D" id="1.10.10.10">
    <property type="entry name" value="Winged helix-like DNA-binding domain superfamily/Winged helix DNA-binding domain"/>
    <property type="match status" value="1"/>
</dbReference>
<evidence type="ECO:0000259" key="5">
    <source>
        <dbReference type="PROSITE" id="PS50931"/>
    </source>
</evidence>
<dbReference type="FunFam" id="1.10.10.10:FF:000001">
    <property type="entry name" value="LysR family transcriptional regulator"/>
    <property type="match status" value="1"/>
</dbReference>
<keyword evidence="3" id="KW-0238">DNA-binding</keyword>
<dbReference type="InterPro" id="IPR036390">
    <property type="entry name" value="WH_DNA-bd_sf"/>
</dbReference>
<evidence type="ECO:0000313" key="6">
    <source>
        <dbReference type="EMBL" id="QZO01291.1"/>
    </source>
</evidence>